<protein>
    <submittedName>
        <fullName evidence="1">Uncharacterized protein</fullName>
    </submittedName>
</protein>
<organism evidence="1 3">
    <name type="scientific">Piloderma croceum (strain F 1598)</name>
    <dbReference type="NCBI Taxonomy" id="765440"/>
    <lineage>
        <taxon>Eukaryota</taxon>
        <taxon>Fungi</taxon>
        <taxon>Dikarya</taxon>
        <taxon>Basidiomycota</taxon>
        <taxon>Agaricomycotina</taxon>
        <taxon>Agaricomycetes</taxon>
        <taxon>Agaricomycetidae</taxon>
        <taxon>Atheliales</taxon>
        <taxon>Atheliaceae</taxon>
        <taxon>Piloderma</taxon>
    </lineage>
</organism>
<reference evidence="1 3" key="1">
    <citation type="submission" date="2014-04" db="EMBL/GenBank/DDBJ databases">
        <authorList>
            <consortium name="DOE Joint Genome Institute"/>
            <person name="Kuo A."/>
            <person name="Tarkka M."/>
            <person name="Buscot F."/>
            <person name="Kohler A."/>
            <person name="Nagy L.G."/>
            <person name="Floudas D."/>
            <person name="Copeland A."/>
            <person name="Barry K.W."/>
            <person name="Cichocki N."/>
            <person name="Veneault-Fourrey C."/>
            <person name="LaButti K."/>
            <person name="Lindquist E.A."/>
            <person name="Lipzen A."/>
            <person name="Lundell T."/>
            <person name="Morin E."/>
            <person name="Murat C."/>
            <person name="Sun H."/>
            <person name="Tunlid A."/>
            <person name="Henrissat B."/>
            <person name="Grigoriev I.V."/>
            <person name="Hibbett D.S."/>
            <person name="Martin F."/>
            <person name="Nordberg H.P."/>
            <person name="Cantor M.N."/>
            <person name="Hua S.X."/>
        </authorList>
    </citation>
    <scope>NUCLEOTIDE SEQUENCE [LARGE SCALE GENOMIC DNA]</scope>
    <source>
        <strain evidence="1 3">F 1598</strain>
    </source>
</reference>
<proteinExistence type="predicted"/>
<evidence type="ECO:0000313" key="2">
    <source>
        <dbReference type="EMBL" id="KIM73209.1"/>
    </source>
</evidence>
<keyword evidence="3" id="KW-1185">Reference proteome</keyword>
<sequence length="53" mass="5923">MVSSSKSMRSIFSRTWCMAASEQRRAISEPDVTIRSFFTCSGSTSSANFVFFV</sequence>
<gene>
    <name evidence="1" type="ORF">PILCRDRAFT_81345</name>
    <name evidence="2" type="ORF">PILCRDRAFT_81352</name>
</gene>
<evidence type="ECO:0000313" key="3">
    <source>
        <dbReference type="Proteomes" id="UP000054166"/>
    </source>
</evidence>
<name>A0A0C3EKS8_PILCF</name>
<dbReference type="HOGENOM" id="CLU_3069539_0_0_1"/>
<evidence type="ECO:0000313" key="1">
    <source>
        <dbReference type="EMBL" id="KIM73195.1"/>
    </source>
</evidence>
<dbReference type="AlphaFoldDB" id="A0A0C3EKS8"/>
<dbReference type="EMBL" id="KN833090">
    <property type="protein sequence ID" value="KIM73209.1"/>
    <property type="molecule type" value="Genomic_DNA"/>
</dbReference>
<accession>A0A0C3EKS8</accession>
<dbReference type="EMBL" id="KN833090">
    <property type="protein sequence ID" value="KIM73195.1"/>
    <property type="molecule type" value="Genomic_DNA"/>
</dbReference>
<dbReference type="Proteomes" id="UP000054166">
    <property type="component" value="Unassembled WGS sequence"/>
</dbReference>
<reference evidence="3" key="2">
    <citation type="submission" date="2015-01" db="EMBL/GenBank/DDBJ databases">
        <title>Evolutionary Origins and Diversification of the Mycorrhizal Mutualists.</title>
        <authorList>
            <consortium name="DOE Joint Genome Institute"/>
            <consortium name="Mycorrhizal Genomics Consortium"/>
            <person name="Kohler A."/>
            <person name="Kuo A."/>
            <person name="Nagy L.G."/>
            <person name="Floudas D."/>
            <person name="Copeland A."/>
            <person name="Barry K.W."/>
            <person name="Cichocki N."/>
            <person name="Veneault-Fourrey C."/>
            <person name="LaButti K."/>
            <person name="Lindquist E.A."/>
            <person name="Lipzen A."/>
            <person name="Lundell T."/>
            <person name="Morin E."/>
            <person name="Murat C."/>
            <person name="Riley R."/>
            <person name="Ohm R."/>
            <person name="Sun H."/>
            <person name="Tunlid A."/>
            <person name="Henrissat B."/>
            <person name="Grigoriev I.V."/>
            <person name="Hibbett D.S."/>
            <person name="Martin F."/>
        </authorList>
    </citation>
    <scope>NUCLEOTIDE SEQUENCE [LARGE SCALE GENOMIC DNA]</scope>
    <source>
        <strain evidence="2 3">F 1598</strain>
    </source>
</reference>
<reference evidence="1" key="3">
    <citation type="submission" date="2015-02" db="EMBL/GenBank/DDBJ databases">
        <title>Evolutionary Origins and Diversification of the Mycorrhizal Mutualists.</title>
        <authorList>
            <consortium name="DOE Joint Genome Institute"/>
            <consortium name="Mycorrhizal Genomics Consortium"/>
            <person name="Kohler A."/>
            <person name="Kuo A."/>
            <person name="Nagy L.G."/>
            <person name="Floudas D."/>
            <person name="Copeland A."/>
            <person name="Barry K.W."/>
            <person name="Cichocki N."/>
            <person name="Veneault-Fourrey C."/>
            <person name="LaButti K."/>
            <person name="Lindquist E.A."/>
            <person name="Lipzen A."/>
            <person name="Lundell T."/>
            <person name="Morin E."/>
            <person name="Murat C."/>
            <person name="Riley R."/>
            <person name="Ohm R."/>
            <person name="Sun H."/>
            <person name="Tunlid A."/>
            <person name="Henrissat B."/>
            <person name="Grigoriev I.V."/>
            <person name="Hibbett D.S."/>
            <person name="Martin F."/>
        </authorList>
    </citation>
    <scope>NUCLEOTIDE SEQUENCE</scope>
    <source>
        <strain evidence="1 3">F 1598</strain>
    </source>
</reference>